<proteinExistence type="predicted"/>
<evidence type="ECO:0000313" key="2">
    <source>
        <dbReference type="EMBL" id="ESQ29163.1"/>
    </source>
</evidence>
<dbReference type="eggNOG" id="KOG1378">
    <property type="taxonomic scope" value="Eukaryota"/>
</dbReference>
<dbReference type="EMBL" id="KI517881">
    <property type="protein sequence ID" value="ESQ29163.1"/>
    <property type="molecule type" value="Genomic_DNA"/>
</dbReference>
<name>V4KP86_EUTSA</name>
<dbReference type="Gramene" id="ESQ29163">
    <property type="protein sequence ID" value="ESQ29163"/>
    <property type="gene ID" value="EUTSA_v10024170mg"/>
</dbReference>
<dbReference type="STRING" id="72664.V4KP86"/>
<reference evidence="2 3" key="1">
    <citation type="journal article" date="2013" name="Front. Plant Sci.">
        <title>The Reference Genome of the Halophytic Plant Eutrema salsugineum.</title>
        <authorList>
            <person name="Yang R."/>
            <person name="Jarvis D.E."/>
            <person name="Chen H."/>
            <person name="Beilstein M.A."/>
            <person name="Grimwood J."/>
            <person name="Jenkins J."/>
            <person name="Shu S."/>
            <person name="Prochnik S."/>
            <person name="Xin M."/>
            <person name="Ma C."/>
            <person name="Schmutz J."/>
            <person name="Wing R.A."/>
            <person name="Mitchell-Olds T."/>
            <person name="Schumaker K.S."/>
            <person name="Wang X."/>
        </authorList>
    </citation>
    <scope>NUCLEOTIDE SEQUENCE [LARGE SCALE GENOMIC DNA]</scope>
</reference>
<dbReference type="Proteomes" id="UP000030689">
    <property type="component" value="Unassembled WGS sequence"/>
</dbReference>
<dbReference type="KEGG" id="eus:EUTSA_v10024170mg"/>
<evidence type="ECO:0000313" key="3">
    <source>
        <dbReference type="Proteomes" id="UP000030689"/>
    </source>
</evidence>
<evidence type="ECO:0000256" key="1">
    <source>
        <dbReference type="SAM" id="SignalP"/>
    </source>
</evidence>
<organism evidence="2 3">
    <name type="scientific">Eutrema salsugineum</name>
    <name type="common">Saltwater cress</name>
    <name type="synonym">Sisymbrium salsugineum</name>
    <dbReference type="NCBI Taxonomy" id="72664"/>
    <lineage>
        <taxon>Eukaryota</taxon>
        <taxon>Viridiplantae</taxon>
        <taxon>Streptophyta</taxon>
        <taxon>Embryophyta</taxon>
        <taxon>Tracheophyta</taxon>
        <taxon>Spermatophyta</taxon>
        <taxon>Magnoliopsida</taxon>
        <taxon>eudicotyledons</taxon>
        <taxon>Gunneridae</taxon>
        <taxon>Pentapetalae</taxon>
        <taxon>rosids</taxon>
        <taxon>malvids</taxon>
        <taxon>Brassicales</taxon>
        <taxon>Brassicaceae</taxon>
        <taxon>Eutremeae</taxon>
        <taxon>Eutrema</taxon>
    </lineage>
</organism>
<feature type="chain" id="PRO_5004719956" evidence="1">
    <location>
        <begin position="23"/>
        <end position="66"/>
    </location>
</feature>
<keyword evidence="1" id="KW-0732">Signal</keyword>
<keyword evidence="3" id="KW-1185">Reference proteome</keyword>
<sequence>MKVFGLFLSFTLLLLCPFLSQADVPELSREPPRPIVFVPHDRSKTDPQQEIYQLWRTRPEKLTEES</sequence>
<dbReference type="AlphaFoldDB" id="V4KP86"/>
<feature type="signal peptide" evidence="1">
    <location>
        <begin position="1"/>
        <end position="22"/>
    </location>
</feature>
<accession>V4KP86</accession>
<gene>
    <name evidence="2" type="ORF">EUTSA_v10024170mg</name>
</gene>
<protein>
    <submittedName>
        <fullName evidence="2">Uncharacterized protein</fullName>
    </submittedName>
</protein>